<keyword evidence="1" id="KW-0812">Transmembrane</keyword>
<dbReference type="AlphaFoldDB" id="A0A9P1MXA7"/>
<keyword evidence="1" id="KW-1133">Transmembrane helix</keyword>
<protein>
    <submittedName>
        <fullName evidence="2">Uncharacterized protein</fullName>
    </submittedName>
</protein>
<dbReference type="Proteomes" id="UP001152747">
    <property type="component" value="Unassembled WGS sequence"/>
</dbReference>
<dbReference type="EMBL" id="CANHGI010000001">
    <property type="protein sequence ID" value="CAI5440215.1"/>
    <property type="molecule type" value="Genomic_DNA"/>
</dbReference>
<keyword evidence="3" id="KW-1185">Reference proteome</keyword>
<gene>
    <name evidence="2" type="ORF">CAMP_LOCUS2852</name>
</gene>
<accession>A0A9P1MXA7</accession>
<organism evidence="2 3">
    <name type="scientific">Caenorhabditis angaria</name>
    <dbReference type="NCBI Taxonomy" id="860376"/>
    <lineage>
        <taxon>Eukaryota</taxon>
        <taxon>Metazoa</taxon>
        <taxon>Ecdysozoa</taxon>
        <taxon>Nematoda</taxon>
        <taxon>Chromadorea</taxon>
        <taxon>Rhabditida</taxon>
        <taxon>Rhabditina</taxon>
        <taxon>Rhabditomorpha</taxon>
        <taxon>Rhabditoidea</taxon>
        <taxon>Rhabditidae</taxon>
        <taxon>Peloderinae</taxon>
        <taxon>Caenorhabditis</taxon>
    </lineage>
</organism>
<name>A0A9P1MXA7_9PELO</name>
<evidence type="ECO:0000313" key="2">
    <source>
        <dbReference type="EMBL" id="CAI5440215.1"/>
    </source>
</evidence>
<keyword evidence="1" id="KW-0472">Membrane</keyword>
<evidence type="ECO:0000256" key="1">
    <source>
        <dbReference type="SAM" id="Phobius"/>
    </source>
</evidence>
<feature type="transmembrane region" description="Helical" evidence="1">
    <location>
        <begin position="6"/>
        <end position="29"/>
    </location>
</feature>
<feature type="transmembrane region" description="Helical" evidence="1">
    <location>
        <begin position="41"/>
        <end position="65"/>
    </location>
</feature>
<evidence type="ECO:0000313" key="3">
    <source>
        <dbReference type="Proteomes" id="UP001152747"/>
    </source>
</evidence>
<proteinExistence type="predicted"/>
<sequence length="75" mass="9088">MFEESPLYYSLIYILKLMYIPYTILFLTTPKDEKTTAIYPIYLNIFVCIQMHSLRFWFVIGIALFDDYPQFLLIM</sequence>
<comment type="caution">
    <text evidence="2">The sequence shown here is derived from an EMBL/GenBank/DDBJ whole genome shotgun (WGS) entry which is preliminary data.</text>
</comment>
<reference evidence="2" key="1">
    <citation type="submission" date="2022-11" db="EMBL/GenBank/DDBJ databases">
        <authorList>
            <person name="Kikuchi T."/>
        </authorList>
    </citation>
    <scope>NUCLEOTIDE SEQUENCE</scope>
    <source>
        <strain evidence="2">PS1010</strain>
    </source>
</reference>